<comment type="similarity">
    <text evidence="1">Belongs to the FLZ family.</text>
</comment>
<keyword evidence="6" id="KW-1185">Reference proteome</keyword>
<protein>
    <recommendedName>
        <fullName evidence="4">FLZ-type domain-containing protein</fullName>
    </recommendedName>
</protein>
<dbReference type="InterPro" id="IPR044181">
    <property type="entry name" value="FLZ17/18"/>
</dbReference>
<dbReference type="PANTHER" id="PTHR47847:SF2">
    <property type="entry name" value="FCS-LIKE ZINC FINGER 17-RELATED"/>
    <property type="match status" value="1"/>
</dbReference>
<evidence type="ECO:0000313" key="6">
    <source>
        <dbReference type="Proteomes" id="UP001177140"/>
    </source>
</evidence>
<evidence type="ECO:0000313" key="5">
    <source>
        <dbReference type="EMBL" id="MCL7039411.1"/>
    </source>
</evidence>
<gene>
    <name evidence="5" type="ORF">MKW94_005065</name>
</gene>
<dbReference type="Proteomes" id="UP001177140">
    <property type="component" value="Unassembled WGS sequence"/>
</dbReference>
<proteinExistence type="inferred from homology"/>
<dbReference type="Pfam" id="PF04570">
    <property type="entry name" value="zf-FLZ"/>
    <property type="match status" value="1"/>
</dbReference>
<keyword evidence="2" id="KW-0479">Metal-binding</keyword>
<dbReference type="GO" id="GO:0046872">
    <property type="term" value="F:metal ion binding"/>
    <property type="evidence" value="ECO:0007669"/>
    <property type="project" value="UniProtKB-KW"/>
</dbReference>
<dbReference type="PANTHER" id="PTHR47847">
    <property type="entry name" value="FCS-LIKE ZINC FINGER 17"/>
    <property type="match status" value="1"/>
</dbReference>
<evidence type="ECO:0000259" key="4">
    <source>
        <dbReference type="PROSITE" id="PS51795"/>
    </source>
</evidence>
<organism evidence="5 6">
    <name type="scientific">Papaver nudicaule</name>
    <name type="common">Iceland poppy</name>
    <dbReference type="NCBI Taxonomy" id="74823"/>
    <lineage>
        <taxon>Eukaryota</taxon>
        <taxon>Viridiplantae</taxon>
        <taxon>Streptophyta</taxon>
        <taxon>Embryophyta</taxon>
        <taxon>Tracheophyta</taxon>
        <taxon>Spermatophyta</taxon>
        <taxon>Magnoliopsida</taxon>
        <taxon>Ranunculales</taxon>
        <taxon>Papaveraceae</taxon>
        <taxon>Papaveroideae</taxon>
        <taxon>Papaver</taxon>
    </lineage>
</organism>
<evidence type="ECO:0000256" key="1">
    <source>
        <dbReference type="ARBA" id="ARBA00009374"/>
    </source>
</evidence>
<dbReference type="EMBL" id="JAJJMA010200893">
    <property type="protein sequence ID" value="MCL7039411.1"/>
    <property type="molecule type" value="Genomic_DNA"/>
</dbReference>
<dbReference type="InterPro" id="IPR007650">
    <property type="entry name" value="Zf-FLZ_dom"/>
</dbReference>
<comment type="caution">
    <text evidence="5">The sequence shown here is derived from an EMBL/GenBank/DDBJ whole genome shotgun (WGS) entry which is preliminary data.</text>
</comment>
<reference evidence="5" key="1">
    <citation type="submission" date="2022-03" db="EMBL/GenBank/DDBJ databases">
        <title>A functionally conserved STORR gene fusion in Papaver species that diverged 16.8 million years ago.</title>
        <authorList>
            <person name="Catania T."/>
        </authorList>
    </citation>
    <scope>NUCLEOTIDE SEQUENCE</scope>
    <source>
        <strain evidence="5">S-191538</strain>
    </source>
</reference>
<accession>A0AA41VDR3</accession>
<feature type="domain" description="FLZ-type" evidence="4">
    <location>
        <begin position="66"/>
        <end position="110"/>
    </location>
</feature>
<sequence>MLRRAKSTLVLQESTSLFIKKDSSISSAQESNNIIAVKPTFKLSGSSLKTTSKMPNGIFSSSSESNFLKACGLCRKKLSPLKNIYMYKGDQSFCSDDCRCRKIMIEELLMEEMEEETASTMEIPTKEKVSSSIHFATNVGNGLPPRRNHIPAAA</sequence>
<dbReference type="AlphaFoldDB" id="A0AA41VDR3"/>
<dbReference type="PROSITE" id="PS51795">
    <property type="entry name" value="ZF_FLZ"/>
    <property type="match status" value="1"/>
</dbReference>
<evidence type="ECO:0000256" key="2">
    <source>
        <dbReference type="ARBA" id="ARBA00022723"/>
    </source>
</evidence>
<evidence type="ECO:0000256" key="3">
    <source>
        <dbReference type="PROSITE-ProRule" id="PRU01131"/>
    </source>
</evidence>
<feature type="zinc finger region" description="FLZ-type" evidence="3">
    <location>
        <begin position="66"/>
        <end position="110"/>
    </location>
</feature>
<name>A0AA41VDR3_PAPNU</name>